<evidence type="ECO:0000313" key="2">
    <source>
        <dbReference type="EMBL" id="SDI71310.1"/>
    </source>
</evidence>
<dbReference type="OrthoDB" id="4617536at2"/>
<dbReference type="Proteomes" id="UP000182130">
    <property type="component" value="Unassembled WGS sequence"/>
</dbReference>
<feature type="compositionally biased region" description="Gly residues" evidence="1">
    <location>
        <begin position="92"/>
        <end position="105"/>
    </location>
</feature>
<feature type="compositionally biased region" description="Basic and acidic residues" evidence="1">
    <location>
        <begin position="163"/>
        <end position="173"/>
    </location>
</feature>
<accession>A0A1G8MVF4</accession>
<dbReference type="EMBL" id="FNEI01000004">
    <property type="protein sequence ID" value="SDI71310.1"/>
    <property type="molecule type" value="Genomic_DNA"/>
</dbReference>
<proteinExistence type="predicted"/>
<dbReference type="STRING" id="1045773.SAMN05216555_10437"/>
<evidence type="ECO:0000256" key="1">
    <source>
        <dbReference type="SAM" id="MobiDB-lite"/>
    </source>
</evidence>
<feature type="region of interest" description="Disordered" evidence="1">
    <location>
        <begin position="80"/>
        <end position="184"/>
    </location>
</feature>
<sequence>MTSFVGADPAQLRALSKQMAKSADKIGALTRNLSSFLDAPAAWLGPDMQGFRQSWQSELMPRSKFVVQSLLQAAKALQANADEQEKASQGAAGAGGGPPDGGSGNGDRRDESRGSAGSRTGRGDDDGGDHGGETPGQEPFPGGLGEPVPGESVPKPDTPPWKSDPDSQEHGSDDAGLGEHATKVGVEAAANAAAPLIPNASRNLLHFLGNSGEPLEQDVDQILEDAPGFSSQADADVENLAKSAVEDARNSGATGPVTYPVNTGWKGYYIGKDESADWFYASGGLSYSTQGQVTVYPPSTAGGEWTYKTETSVSYRDRYNWDGGKSTDIGPLNVSDEQLGRLNEVGIAQNYNMTGESSTRQSSGTMK</sequence>
<dbReference type="AlphaFoldDB" id="A0A1G8MVF4"/>
<feature type="compositionally biased region" description="Basic and acidic residues" evidence="1">
    <location>
        <begin position="121"/>
        <end position="132"/>
    </location>
</feature>
<reference evidence="3" key="1">
    <citation type="submission" date="2016-10" db="EMBL/GenBank/DDBJ databases">
        <authorList>
            <person name="Varghese N."/>
            <person name="Submissions S."/>
        </authorList>
    </citation>
    <scope>NUCLEOTIDE SEQUENCE [LARGE SCALE GENOMIC DNA]</scope>
    <source>
        <strain evidence="3">CGMCC 1.10783</strain>
    </source>
</reference>
<name>A0A1G8MVF4_9MICC</name>
<keyword evidence="3" id="KW-1185">Reference proteome</keyword>
<evidence type="ECO:0000313" key="3">
    <source>
        <dbReference type="Proteomes" id="UP000182130"/>
    </source>
</evidence>
<protein>
    <submittedName>
        <fullName evidence="2">Uncharacterized conserved protein YukE</fullName>
    </submittedName>
</protein>
<dbReference type="Gene3D" id="1.10.287.1060">
    <property type="entry name" value="ESAT-6-like"/>
    <property type="match status" value="1"/>
</dbReference>
<organism evidence="2 3">
    <name type="scientific">Arthrobacter cupressi</name>
    <dbReference type="NCBI Taxonomy" id="1045773"/>
    <lineage>
        <taxon>Bacteria</taxon>
        <taxon>Bacillati</taxon>
        <taxon>Actinomycetota</taxon>
        <taxon>Actinomycetes</taxon>
        <taxon>Micrococcales</taxon>
        <taxon>Micrococcaceae</taxon>
        <taxon>Arthrobacter</taxon>
    </lineage>
</organism>
<dbReference type="RefSeq" id="WP_074587763.1">
    <property type="nucleotide sequence ID" value="NZ_FNEI01000004.1"/>
</dbReference>
<gene>
    <name evidence="2" type="ORF">SAMN05216555_10437</name>
</gene>